<name>A0A4Y6PQZ9_PERCE</name>
<dbReference type="EMBL" id="CP041186">
    <property type="protein sequence ID" value="QDG50751.1"/>
    <property type="molecule type" value="Genomic_DNA"/>
</dbReference>
<evidence type="ECO:0000313" key="2">
    <source>
        <dbReference type="Proteomes" id="UP000315995"/>
    </source>
</evidence>
<proteinExistence type="predicted"/>
<dbReference type="RefSeq" id="WP_141197243.1">
    <property type="nucleotide sequence ID" value="NZ_CP041186.1"/>
</dbReference>
<protein>
    <submittedName>
        <fullName evidence="1">Nucleotidyltransferase</fullName>
    </submittedName>
</protein>
<gene>
    <name evidence="1" type="ORF">FIV42_08410</name>
</gene>
<keyword evidence="2" id="KW-1185">Reference proteome</keyword>
<sequence length="254" mass="29309">MQKSYDFGWLERQVDEHPYPIFFAVLSGAHMYGFPSGDSDYDVRGAHVLPLEDVVGLRARRDTVDVMHDLEGRELDVVTHDLKKFIELLLNKNAMVLEQVFSPHLIEGGDAFDELKEIAGDCITRHHAHHYLGFARSRWEGFEESRRLKALLYAYRGCFSGIHLMRTGEVETDLTTLAAKYNRPDLLDLIEAKQAGTEKMQLDPSSIDKHRDYVLELIERLEKEHEASELRETPEADAKERLHDLLVRVRLQAR</sequence>
<accession>A0A4Y6PQZ9</accession>
<dbReference type="OrthoDB" id="9796845at2"/>
<dbReference type="GO" id="GO:0016740">
    <property type="term" value="F:transferase activity"/>
    <property type="evidence" value="ECO:0007669"/>
    <property type="project" value="UniProtKB-KW"/>
</dbReference>
<evidence type="ECO:0000313" key="1">
    <source>
        <dbReference type="EMBL" id="QDG50751.1"/>
    </source>
</evidence>
<dbReference type="InterPro" id="IPR018775">
    <property type="entry name" value="RlaP"/>
</dbReference>
<dbReference type="PANTHER" id="PTHR34817">
    <property type="entry name" value="NUCLEOTIDYLTRANSFERASE"/>
    <property type="match status" value="1"/>
</dbReference>
<reference evidence="1 2" key="1">
    <citation type="submission" date="2019-06" db="EMBL/GenBank/DDBJ databases">
        <title>Persicimonas caeni gen. nov., sp. nov., a predatory bacterium isolated from solar saltern.</title>
        <authorList>
            <person name="Wang S."/>
        </authorList>
    </citation>
    <scope>NUCLEOTIDE SEQUENCE [LARGE SCALE GENOMIC DNA]</scope>
    <source>
        <strain evidence="1 2">YN101</strain>
    </source>
</reference>
<organism evidence="1 2">
    <name type="scientific">Persicimonas caeni</name>
    <dbReference type="NCBI Taxonomy" id="2292766"/>
    <lineage>
        <taxon>Bacteria</taxon>
        <taxon>Deltaproteobacteria</taxon>
        <taxon>Bradymonadales</taxon>
        <taxon>Bradymonadaceae</taxon>
        <taxon>Persicimonas</taxon>
    </lineage>
</organism>
<dbReference type="PANTHER" id="PTHR34817:SF1">
    <property type="entry name" value="NUCLEOTIDYLTRANSFERASE"/>
    <property type="match status" value="1"/>
</dbReference>
<dbReference type="AlphaFoldDB" id="A0A4Y6PQZ9"/>
<dbReference type="Pfam" id="PF10127">
    <property type="entry name" value="RlaP"/>
    <property type="match status" value="1"/>
</dbReference>
<accession>A0A5B8Y245</accession>
<keyword evidence="1" id="KW-0808">Transferase</keyword>
<dbReference type="Proteomes" id="UP000315995">
    <property type="component" value="Chromosome"/>
</dbReference>